<feature type="repeat" description="TPR" evidence="1">
    <location>
        <begin position="200"/>
        <end position="233"/>
    </location>
</feature>
<dbReference type="Pfam" id="PF00515">
    <property type="entry name" value="TPR_1"/>
    <property type="match status" value="1"/>
</dbReference>
<dbReference type="OrthoDB" id="5508521at2"/>
<reference evidence="2" key="1">
    <citation type="submission" date="2019-08" db="EMBL/GenBank/DDBJ databases">
        <title>Carotenoids and Carotenoid Binding Proteins in the Halophilic Cyanobacterium Euhalothece sp. ZM00.</title>
        <authorList>
            <person name="Cho S.M."/>
            <person name="Song J.Y."/>
            <person name="Park Y.-I."/>
        </authorList>
    </citation>
    <scope>NUCLEOTIDE SEQUENCE [LARGE SCALE GENOMIC DNA]</scope>
    <source>
        <strain evidence="2">Z-M001</strain>
    </source>
</reference>
<dbReference type="Gene3D" id="1.25.40.10">
    <property type="entry name" value="Tetratricopeptide repeat domain"/>
    <property type="match status" value="3"/>
</dbReference>
<dbReference type="Proteomes" id="UP000318453">
    <property type="component" value="Chromosome"/>
</dbReference>
<evidence type="ECO:0000256" key="1">
    <source>
        <dbReference type="PROSITE-ProRule" id="PRU00339"/>
    </source>
</evidence>
<name>A0A5B8NL15_9CHRO</name>
<feature type="repeat" description="TPR" evidence="1">
    <location>
        <begin position="166"/>
        <end position="199"/>
    </location>
</feature>
<dbReference type="RefSeq" id="WP_146294581.1">
    <property type="nucleotide sequence ID" value="NZ_CP042326.1"/>
</dbReference>
<proteinExistence type="predicted"/>
<protein>
    <submittedName>
        <fullName evidence="2">Tetratricopeptide repeat protein</fullName>
    </submittedName>
</protein>
<feature type="repeat" description="TPR" evidence="1">
    <location>
        <begin position="127"/>
        <end position="160"/>
    </location>
</feature>
<gene>
    <name evidence="2" type="ORF">FRE64_02860</name>
</gene>
<keyword evidence="1" id="KW-0802">TPR repeat</keyword>
<dbReference type="PROSITE" id="PS50005">
    <property type="entry name" value="TPR"/>
    <property type="match status" value="5"/>
</dbReference>
<dbReference type="EMBL" id="CP042326">
    <property type="protein sequence ID" value="QDZ38970.1"/>
    <property type="molecule type" value="Genomic_DNA"/>
</dbReference>
<dbReference type="KEGG" id="enn:FRE64_02860"/>
<feature type="repeat" description="TPR" evidence="1">
    <location>
        <begin position="25"/>
        <end position="58"/>
    </location>
</feature>
<dbReference type="PANTHER" id="PTHR44749">
    <property type="entry name" value="SUPPRESSOR OF RPS4-RLD 1"/>
    <property type="match status" value="1"/>
</dbReference>
<dbReference type="GO" id="GO:0045892">
    <property type="term" value="P:negative regulation of DNA-templated transcription"/>
    <property type="evidence" value="ECO:0007669"/>
    <property type="project" value="InterPro"/>
</dbReference>
<accession>A0A5B8NL15</accession>
<dbReference type="AlphaFoldDB" id="A0A5B8NL15"/>
<dbReference type="Pfam" id="PF13432">
    <property type="entry name" value="TPR_16"/>
    <property type="match status" value="1"/>
</dbReference>
<dbReference type="Pfam" id="PF13424">
    <property type="entry name" value="TPR_12"/>
    <property type="match status" value="1"/>
</dbReference>
<evidence type="ECO:0000313" key="3">
    <source>
        <dbReference type="Proteomes" id="UP000318453"/>
    </source>
</evidence>
<feature type="repeat" description="TPR" evidence="1">
    <location>
        <begin position="93"/>
        <end position="126"/>
    </location>
</feature>
<dbReference type="Pfam" id="PF13174">
    <property type="entry name" value="TPR_6"/>
    <property type="match status" value="1"/>
</dbReference>
<dbReference type="InterPro" id="IPR011990">
    <property type="entry name" value="TPR-like_helical_dom_sf"/>
</dbReference>
<dbReference type="SUPFAM" id="SSF48452">
    <property type="entry name" value="TPR-like"/>
    <property type="match status" value="1"/>
</dbReference>
<dbReference type="PROSITE" id="PS50293">
    <property type="entry name" value="TPR_REGION"/>
    <property type="match status" value="1"/>
</dbReference>
<dbReference type="PANTHER" id="PTHR44749:SF1">
    <property type="entry name" value="TETRATRICOPEPTIDE-LIKE HELICAL DOMAIN-CONTAINING PROTEIN"/>
    <property type="match status" value="1"/>
</dbReference>
<evidence type="ECO:0000313" key="2">
    <source>
        <dbReference type="EMBL" id="QDZ38970.1"/>
    </source>
</evidence>
<dbReference type="InterPro" id="IPR019734">
    <property type="entry name" value="TPR_rpt"/>
</dbReference>
<dbReference type="InterPro" id="IPR044650">
    <property type="entry name" value="SRFR1-like"/>
</dbReference>
<keyword evidence="3" id="KW-1185">Reference proteome</keyword>
<sequence>MLRLVQFLMIPFMIISMEFPAVATPLDLMTLGVQQIQEENYQEALLTFDQVLKDEPENSQARQYRCLTQLNLEKLESAIADCSAVIQENSNSINAYLWRGLAYYRHQNYNAAINDYNYILSQEPNHTQALYNRGLAYSAIAQLPKALSDYNQALENTQHLSEQEKATIYNDRGIVYLEQNQYHQARQDFSQAIHLNQNDSRSLYNLGCVCHYLGEHKTAIKHFTRALEKAPNNPSYYVSRGLAYYQVNDTNSALKDLMTGAKQFQSQGNQKARREILQLINQLQSSRVSRLS</sequence>
<dbReference type="SMART" id="SM00028">
    <property type="entry name" value="TPR"/>
    <property type="match status" value="7"/>
</dbReference>
<organism evidence="2 3">
    <name type="scientific">Euhalothece natronophila Z-M001</name>
    <dbReference type="NCBI Taxonomy" id="522448"/>
    <lineage>
        <taxon>Bacteria</taxon>
        <taxon>Bacillati</taxon>
        <taxon>Cyanobacteriota</taxon>
        <taxon>Cyanophyceae</taxon>
        <taxon>Oscillatoriophycideae</taxon>
        <taxon>Chroococcales</taxon>
        <taxon>Halothecacae</taxon>
        <taxon>Halothece cluster</taxon>
        <taxon>Euhalothece</taxon>
    </lineage>
</organism>